<evidence type="ECO:0000313" key="11">
    <source>
        <dbReference type="Proteomes" id="UP001472866"/>
    </source>
</evidence>
<sequence>MGKAGAGIIAFGLAMACVLLALPGCEGFYLPGVAPQDFALGDIIQPRVGRVSSAKTHIPFDYYELPLCDPEGRPKDAPANLGEILSADRYHSAPFQVHALVNETCTLMCELSSSKEDQQLRRALIMDAYNVRIRMDNMPAMFLDAKPSQNQVTLQTEVKIEAPKENGYPLGSVRMAEGRRTLVLHNHFTLWIEYHQVKAPTAEDKSVRARIISVYVTASSYDSSEKSTWRENCEKASDSPFQTGMEPQLVKKPTRMTYSVRWVHVHNKWATRWDHILAMDSYEHETNWSSLINTILLLLLLGFLVAVILLRAVKNDFATLRELDGDDLDLDDNSNVAWKKLARDVFRQPRRLFVLSVLYGNGCQLLSMMTIQMLFALLGFYSPSNRGSFLTYSVVGYAFMAVVGGRSSSKLFGSFPDELARRKLVLATATLIPGVVFGTFFTINLVLWSLGSSGATPFLTLLFLMFLWFGVTLPLTFLGSYLGFKTPYEYPIRPTKIPRLVPEKSCLMSLPALASFSGLILYSMMFIQVFQIVQKLWLHQFVYMFGFLFLSGTFFIIGCIEITIIAVYLTLCYEDYHWWWRAFLVPASSGLFMFIGTVTYQSMLTAELFENVQFVTMWMMTSYLGMSCLAVSLVAGSVGLWSSMWFVKAIYSRCKPD</sequence>
<evidence type="ECO:0000256" key="1">
    <source>
        <dbReference type="ARBA" id="ARBA00004337"/>
    </source>
</evidence>
<feature type="transmembrane region" description="Helical" evidence="9">
    <location>
        <begin position="291"/>
        <end position="313"/>
    </location>
</feature>
<dbReference type="GO" id="GO:0072657">
    <property type="term" value="P:protein localization to membrane"/>
    <property type="evidence" value="ECO:0007669"/>
    <property type="project" value="TreeGrafter"/>
</dbReference>
<keyword evidence="8 9" id="KW-0472">Membrane</keyword>
<gene>
    <name evidence="10" type="ORF">HKI87_16g82700</name>
</gene>
<dbReference type="PANTHER" id="PTHR10766:SF111">
    <property type="entry name" value="TRANSMEMBRANE 9 SUPERFAMILY MEMBER 2"/>
    <property type="match status" value="1"/>
</dbReference>
<keyword evidence="4 9" id="KW-0812">Transmembrane</keyword>
<dbReference type="SUPFAM" id="SSF103473">
    <property type="entry name" value="MFS general substrate transporter"/>
    <property type="match status" value="1"/>
</dbReference>
<comment type="similarity">
    <text evidence="3 9">Belongs to the nonaspanin (TM9SF) (TC 9.A.2) family.</text>
</comment>
<dbReference type="PANTHER" id="PTHR10766">
    <property type="entry name" value="TRANSMEMBRANE 9 SUPERFAMILY PROTEIN"/>
    <property type="match status" value="1"/>
</dbReference>
<organism evidence="10 11">
    <name type="scientific">Chloropicon roscoffensis</name>
    <dbReference type="NCBI Taxonomy" id="1461544"/>
    <lineage>
        <taxon>Eukaryota</taxon>
        <taxon>Viridiplantae</taxon>
        <taxon>Chlorophyta</taxon>
        <taxon>Chloropicophyceae</taxon>
        <taxon>Chloropicales</taxon>
        <taxon>Chloropicaceae</taxon>
        <taxon>Chloropicon</taxon>
    </lineage>
</organism>
<dbReference type="EMBL" id="CP151516">
    <property type="protein sequence ID" value="WZN66700.1"/>
    <property type="molecule type" value="Genomic_DNA"/>
</dbReference>
<feature type="transmembrane region" description="Helical" evidence="9">
    <location>
        <begin position="623"/>
        <end position="647"/>
    </location>
</feature>
<evidence type="ECO:0000256" key="5">
    <source>
        <dbReference type="ARBA" id="ARBA00022729"/>
    </source>
</evidence>
<evidence type="ECO:0000256" key="3">
    <source>
        <dbReference type="ARBA" id="ARBA00005227"/>
    </source>
</evidence>
<dbReference type="Pfam" id="PF02990">
    <property type="entry name" value="EMP70"/>
    <property type="match status" value="1"/>
</dbReference>
<comment type="subcellular location">
    <subcellularLocation>
        <location evidence="1">Endosome membrane</location>
        <topology evidence="1">Multi-pass membrane protein</topology>
    </subcellularLocation>
    <subcellularLocation>
        <location evidence="2">Golgi apparatus membrane</location>
        <topology evidence="2">Multi-pass membrane protein</topology>
    </subcellularLocation>
</comment>
<evidence type="ECO:0000256" key="6">
    <source>
        <dbReference type="ARBA" id="ARBA00022753"/>
    </source>
</evidence>
<feature type="transmembrane region" description="Helical" evidence="9">
    <location>
        <begin position="387"/>
        <end position="404"/>
    </location>
</feature>
<proteinExistence type="inferred from homology"/>
<keyword evidence="6" id="KW-0967">Endosome</keyword>
<dbReference type="PROSITE" id="PS51257">
    <property type="entry name" value="PROKAR_LIPOPROTEIN"/>
    <property type="match status" value="1"/>
</dbReference>
<keyword evidence="5 9" id="KW-0732">Signal</keyword>
<dbReference type="InterPro" id="IPR004240">
    <property type="entry name" value="EMP70"/>
</dbReference>
<reference evidence="10 11" key="1">
    <citation type="submission" date="2024-03" db="EMBL/GenBank/DDBJ databases">
        <title>Complete genome sequence of the green alga Chloropicon roscoffensis RCC1871.</title>
        <authorList>
            <person name="Lemieux C."/>
            <person name="Pombert J.-F."/>
            <person name="Otis C."/>
            <person name="Turmel M."/>
        </authorList>
    </citation>
    <scope>NUCLEOTIDE SEQUENCE [LARGE SCALE GENOMIC DNA]</scope>
    <source>
        <strain evidence="10 11">RCC1871</strain>
    </source>
</reference>
<dbReference type="GO" id="GO:0000139">
    <property type="term" value="C:Golgi membrane"/>
    <property type="evidence" value="ECO:0007669"/>
    <property type="project" value="UniProtKB-SubCell"/>
</dbReference>
<feature type="transmembrane region" description="Helical" evidence="9">
    <location>
        <begin position="542"/>
        <end position="571"/>
    </location>
</feature>
<dbReference type="InterPro" id="IPR036259">
    <property type="entry name" value="MFS_trans_sf"/>
</dbReference>
<feature type="transmembrane region" description="Helical" evidence="9">
    <location>
        <begin position="505"/>
        <end position="530"/>
    </location>
</feature>
<feature type="signal peptide" evidence="9">
    <location>
        <begin position="1"/>
        <end position="27"/>
    </location>
</feature>
<dbReference type="Proteomes" id="UP001472866">
    <property type="component" value="Chromosome 16"/>
</dbReference>
<dbReference type="AlphaFoldDB" id="A0AAX4PK56"/>
<feature type="transmembrane region" description="Helical" evidence="9">
    <location>
        <begin position="459"/>
        <end position="484"/>
    </location>
</feature>
<name>A0AAX4PK56_9CHLO</name>
<keyword evidence="11" id="KW-1185">Reference proteome</keyword>
<protein>
    <recommendedName>
        <fullName evidence="9">Transmembrane 9 superfamily member</fullName>
    </recommendedName>
</protein>
<evidence type="ECO:0000256" key="9">
    <source>
        <dbReference type="RuleBase" id="RU363079"/>
    </source>
</evidence>
<evidence type="ECO:0000256" key="7">
    <source>
        <dbReference type="ARBA" id="ARBA00022989"/>
    </source>
</evidence>
<evidence type="ECO:0000313" key="10">
    <source>
        <dbReference type="EMBL" id="WZN66700.1"/>
    </source>
</evidence>
<keyword evidence="7 9" id="KW-1133">Transmembrane helix</keyword>
<feature type="transmembrane region" description="Helical" evidence="9">
    <location>
        <begin position="583"/>
        <end position="603"/>
    </location>
</feature>
<feature type="transmembrane region" description="Helical" evidence="9">
    <location>
        <begin position="424"/>
        <end position="447"/>
    </location>
</feature>
<feature type="transmembrane region" description="Helical" evidence="9">
    <location>
        <begin position="352"/>
        <end position="381"/>
    </location>
</feature>
<evidence type="ECO:0000256" key="4">
    <source>
        <dbReference type="ARBA" id="ARBA00022692"/>
    </source>
</evidence>
<evidence type="ECO:0000256" key="8">
    <source>
        <dbReference type="ARBA" id="ARBA00023136"/>
    </source>
</evidence>
<feature type="chain" id="PRO_5043093182" description="Transmembrane 9 superfamily member" evidence="9">
    <location>
        <begin position="28"/>
        <end position="657"/>
    </location>
</feature>
<dbReference type="GO" id="GO:0010008">
    <property type="term" value="C:endosome membrane"/>
    <property type="evidence" value="ECO:0007669"/>
    <property type="project" value="UniProtKB-SubCell"/>
</dbReference>
<accession>A0AAX4PK56</accession>
<evidence type="ECO:0000256" key="2">
    <source>
        <dbReference type="ARBA" id="ARBA00004653"/>
    </source>
</evidence>